<dbReference type="InterPro" id="IPR015797">
    <property type="entry name" value="NUDIX_hydrolase-like_dom_sf"/>
</dbReference>
<dbReference type="PATRIC" id="fig|582475.4.peg.977"/>
<comment type="cofactor">
    <cofactor evidence="1">
        <name>Mg(2+)</name>
        <dbReference type="ChEBI" id="CHEBI:18420"/>
    </cofactor>
</comment>
<dbReference type="PANTHER" id="PTHR43046">
    <property type="entry name" value="GDP-MANNOSE MANNOSYL HYDROLASE"/>
    <property type="match status" value="1"/>
</dbReference>
<dbReference type="Proteomes" id="UP000037326">
    <property type="component" value="Unassembled WGS sequence"/>
</dbReference>
<feature type="domain" description="Nudix hydrolase" evidence="3">
    <location>
        <begin position="16"/>
        <end position="154"/>
    </location>
</feature>
<reference evidence="5" key="1">
    <citation type="submission" date="2015-07" db="EMBL/GenBank/DDBJ databases">
        <authorList>
            <consortium name="Consortium for Microbial Forensics and Genomics (microFORGE)"/>
            <person name="Knight B.M."/>
            <person name="Roberts D.P."/>
            <person name="Lin D."/>
            <person name="Hari K."/>
            <person name="Fletcher J."/>
            <person name="Melcher U."/>
            <person name="Blagden T."/>
            <person name="Winegar R.A."/>
        </authorList>
    </citation>
    <scope>NUCLEOTIDE SEQUENCE [LARGE SCALE GENOMIC DNA]</scope>
    <source>
        <strain evidence="5">DSM 23493</strain>
    </source>
</reference>
<dbReference type="PROSITE" id="PS51462">
    <property type="entry name" value="NUDIX"/>
    <property type="match status" value="1"/>
</dbReference>
<dbReference type="GeneID" id="96598093"/>
<gene>
    <name evidence="4" type="ORF">ACZ11_07380</name>
</gene>
<proteinExistence type="predicted"/>
<dbReference type="AlphaFoldDB" id="A0A0K9FC28"/>
<comment type="caution">
    <text evidence="4">The sequence shown here is derived from an EMBL/GenBank/DDBJ whole genome shotgun (WGS) entry which is preliminary data.</text>
</comment>
<evidence type="ECO:0000313" key="4">
    <source>
        <dbReference type="EMBL" id="KMY31990.1"/>
    </source>
</evidence>
<dbReference type="Gene3D" id="3.90.79.10">
    <property type="entry name" value="Nucleoside Triphosphate Pyrophosphohydrolase"/>
    <property type="match status" value="1"/>
</dbReference>
<dbReference type="PANTHER" id="PTHR43046:SF14">
    <property type="entry name" value="MUTT_NUDIX FAMILY PROTEIN"/>
    <property type="match status" value="1"/>
</dbReference>
<dbReference type="SUPFAM" id="SSF55811">
    <property type="entry name" value="Nudix"/>
    <property type="match status" value="1"/>
</dbReference>
<dbReference type="GO" id="GO:0016787">
    <property type="term" value="F:hydrolase activity"/>
    <property type="evidence" value="ECO:0007669"/>
    <property type="project" value="UniProtKB-KW"/>
</dbReference>
<dbReference type="EMBL" id="LFXJ01000005">
    <property type="protein sequence ID" value="KMY31990.1"/>
    <property type="molecule type" value="Genomic_DNA"/>
</dbReference>
<dbReference type="InterPro" id="IPR000086">
    <property type="entry name" value="NUDIX_hydrolase_dom"/>
</dbReference>
<protein>
    <recommendedName>
        <fullName evidence="3">Nudix hydrolase domain-containing protein</fullName>
    </recommendedName>
</protein>
<dbReference type="Pfam" id="PF00293">
    <property type="entry name" value="NUDIX"/>
    <property type="match status" value="1"/>
</dbReference>
<dbReference type="RefSeq" id="WP_049664951.1">
    <property type="nucleotide sequence ID" value="NZ_LFXJ01000005.1"/>
</dbReference>
<organism evidence="4 5">
    <name type="scientific">Lysinibacillus xylanilyticus</name>
    <dbReference type="NCBI Taxonomy" id="582475"/>
    <lineage>
        <taxon>Bacteria</taxon>
        <taxon>Bacillati</taxon>
        <taxon>Bacillota</taxon>
        <taxon>Bacilli</taxon>
        <taxon>Bacillales</taxon>
        <taxon>Bacillaceae</taxon>
        <taxon>Lysinibacillus</taxon>
    </lineage>
</organism>
<dbReference type="CDD" id="cd04688">
    <property type="entry name" value="NUDIX_Hydrolase"/>
    <property type="match status" value="1"/>
</dbReference>
<sequence>MDKEKHDITFPTKDGVFNMRAGAIILHEDKVLMVKNNRDPYYYSVGGRVKLQETLEDAIIRECFEETKVHFEVDRLVFIHENFFPVQSGPFGETQFHEISFFYLMKSNEVEVKCESYTSDGIEERLEWLSISNLQDIILFPEFFKSELTCLPAEIKHIVSVEEKRI</sequence>
<accession>A0A0K9FC28</accession>
<keyword evidence="2" id="KW-0378">Hydrolase</keyword>
<evidence type="ECO:0000256" key="1">
    <source>
        <dbReference type="ARBA" id="ARBA00001946"/>
    </source>
</evidence>
<evidence type="ECO:0000256" key="2">
    <source>
        <dbReference type="ARBA" id="ARBA00022801"/>
    </source>
</evidence>
<dbReference type="OrthoDB" id="9804442at2"/>
<name>A0A0K9FC28_9BACI</name>
<evidence type="ECO:0000313" key="5">
    <source>
        <dbReference type="Proteomes" id="UP000037326"/>
    </source>
</evidence>
<evidence type="ECO:0000259" key="3">
    <source>
        <dbReference type="PROSITE" id="PS51462"/>
    </source>
</evidence>